<feature type="binding site" description="covalent" evidence="10">
    <location>
        <position position="123"/>
    </location>
    <ligand>
        <name>heme</name>
        <dbReference type="ChEBI" id="CHEBI:30413"/>
    </ligand>
</feature>
<evidence type="ECO:0000313" key="11">
    <source>
        <dbReference type="EMBL" id="MCQ8896270.1"/>
    </source>
</evidence>
<comment type="similarity">
    <text evidence="10">Belongs to the CcmE/CycJ family.</text>
</comment>
<dbReference type="RefSeq" id="WP_256764042.1">
    <property type="nucleotide sequence ID" value="NZ_JANIGO010000002.1"/>
</dbReference>
<keyword evidence="4 10" id="KW-0479">Metal-binding</keyword>
<evidence type="ECO:0000256" key="5">
    <source>
        <dbReference type="ARBA" id="ARBA00022748"/>
    </source>
</evidence>
<evidence type="ECO:0000256" key="1">
    <source>
        <dbReference type="ARBA" id="ARBA00004370"/>
    </source>
</evidence>
<comment type="function">
    <text evidence="10">Heme chaperone required for the biogenesis of c-type cytochromes. Transiently binds heme delivered by CcmC and transfers the heme to apo-cytochromes in a process facilitated by CcmF and CcmH.</text>
</comment>
<reference evidence="11 12" key="1">
    <citation type="submission" date="2022-07" db="EMBL/GenBank/DDBJ databases">
        <authorList>
            <person name="Xamxidin M."/>
            <person name="Wu M."/>
        </authorList>
    </citation>
    <scope>NUCLEOTIDE SEQUENCE [LARGE SCALE GENOMIC DNA]</scope>
    <source>
        <strain evidence="11 12">NBRC 111650</strain>
    </source>
</reference>
<evidence type="ECO:0000256" key="7">
    <source>
        <dbReference type="ARBA" id="ARBA00022989"/>
    </source>
</evidence>
<feature type="topological domain" description="Cytoplasmic" evidence="10">
    <location>
        <begin position="1"/>
        <end position="7"/>
    </location>
</feature>
<dbReference type="Gene3D" id="2.40.50.140">
    <property type="entry name" value="Nucleic acid-binding proteins"/>
    <property type="match status" value="1"/>
</dbReference>
<dbReference type="PANTHER" id="PTHR34128:SF2">
    <property type="entry name" value="CYTOCHROME C-TYPE BIOGENESIS PROTEIN CCME HOMOLOG, MITOCHONDRIAL"/>
    <property type="match status" value="1"/>
</dbReference>
<dbReference type="HAMAP" id="MF_01959">
    <property type="entry name" value="CcmE"/>
    <property type="match status" value="1"/>
</dbReference>
<dbReference type="PANTHER" id="PTHR34128">
    <property type="entry name" value="CYTOCHROME C-TYPE BIOGENESIS PROTEIN CCME HOMOLOG, MITOCHONDRIAL"/>
    <property type="match status" value="1"/>
</dbReference>
<sequence length="134" mass="14698">MTLRGQRVLWLLAVLVVAAGFAFALLKVFNDNLVFFYTPSQILSGETPVGQGSYRLGGLVEKGSVQREPHSLKVRFVVSDQHQQVPVQYTGILPDLFKEGTGVVADGHWDGQVFTASEVLAKHDENYSPPGMPK</sequence>
<gene>
    <name evidence="10 11" type="primary">ccmE</name>
    <name evidence="10" type="synonym">cycJ</name>
    <name evidence="11" type="ORF">NQT62_07455</name>
</gene>
<evidence type="ECO:0000256" key="8">
    <source>
        <dbReference type="ARBA" id="ARBA00023004"/>
    </source>
</evidence>
<keyword evidence="12" id="KW-1185">Reference proteome</keyword>
<evidence type="ECO:0000256" key="3">
    <source>
        <dbReference type="ARBA" id="ARBA00022692"/>
    </source>
</evidence>
<evidence type="ECO:0000256" key="6">
    <source>
        <dbReference type="ARBA" id="ARBA00022968"/>
    </source>
</evidence>
<protein>
    <recommendedName>
        <fullName evidence="10">Cytochrome c-type biogenesis protein CcmE</fullName>
    </recommendedName>
    <alternativeName>
        <fullName evidence="10">Cytochrome c maturation protein E</fullName>
    </alternativeName>
    <alternativeName>
        <fullName evidence="10">Heme chaperone CcmE</fullName>
    </alternativeName>
</protein>
<evidence type="ECO:0000256" key="10">
    <source>
        <dbReference type="HAMAP-Rule" id="MF_01959"/>
    </source>
</evidence>
<comment type="subcellular location">
    <subcellularLocation>
        <location evidence="10">Cell membrane</location>
        <topology evidence="10">Single-pass type II membrane protein</topology>
    </subcellularLocation>
    <subcellularLocation>
        <location evidence="1">Membrane</location>
    </subcellularLocation>
</comment>
<dbReference type="NCBIfam" id="NF009727">
    <property type="entry name" value="PRK13254.1-1"/>
    <property type="match status" value="1"/>
</dbReference>
<keyword evidence="3 10" id="KW-0812">Transmembrane</keyword>
<keyword evidence="7 10" id="KW-1133">Transmembrane helix</keyword>
<dbReference type="InterPro" id="IPR004329">
    <property type="entry name" value="CcmE"/>
</dbReference>
<evidence type="ECO:0000256" key="9">
    <source>
        <dbReference type="ARBA" id="ARBA00023136"/>
    </source>
</evidence>
<dbReference type="Pfam" id="PF03100">
    <property type="entry name" value="CcmE"/>
    <property type="match status" value="1"/>
</dbReference>
<dbReference type="Proteomes" id="UP001204142">
    <property type="component" value="Unassembled WGS sequence"/>
</dbReference>
<comment type="caution">
    <text evidence="11">The sequence shown here is derived from an EMBL/GenBank/DDBJ whole genome shotgun (WGS) entry which is preliminary data.</text>
</comment>
<evidence type="ECO:0000256" key="2">
    <source>
        <dbReference type="ARBA" id="ARBA00022617"/>
    </source>
</evidence>
<dbReference type="EMBL" id="JANIGO010000002">
    <property type="protein sequence ID" value="MCQ8896270.1"/>
    <property type="molecule type" value="Genomic_DNA"/>
</dbReference>
<keyword evidence="5 10" id="KW-0201">Cytochrome c-type biogenesis</keyword>
<evidence type="ECO:0000313" key="12">
    <source>
        <dbReference type="Proteomes" id="UP001204142"/>
    </source>
</evidence>
<keyword evidence="9 10" id="KW-0472">Membrane</keyword>
<keyword evidence="10" id="KW-1003">Cell membrane</keyword>
<organism evidence="11 12">
    <name type="scientific">Limnobacter humi</name>
    <dbReference type="NCBI Taxonomy" id="1778671"/>
    <lineage>
        <taxon>Bacteria</taxon>
        <taxon>Pseudomonadati</taxon>
        <taxon>Pseudomonadota</taxon>
        <taxon>Betaproteobacteria</taxon>
        <taxon>Burkholderiales</taxon>
        <taxon>Burkholderiaceae</taxon>
        <taxon>Limnobacter</taxon>
    </lineage>
</organism>
<feature type="binding site" description="axial binding residue" evidence="10">
    <location>
        <position position="127"/>
    </location>
    <ligand>
        <name>heme</name>
        <dbReference type="ChEBI" id="CHEBI:30413"/>
    </ligand>
    <ligandPart>
        <name>Fe</name>
        <dbReference type="ChEBI" id="CHEBI:18248"/>
    </ligandPart>
</feature>
<evidence type="ECO:0000256" key="4">
    <source>
        <dbReference type="ARBA" id="ARBA00022723"/>
    </source>
</evidence>
<proteinExistence type="inferred from homology"/>
<dbReference type="InterPro" id="IPR036127">
    <property type="entry name" value="CcmE-like_sf"/>
</dbReference>
<keyword evidence="2 10" id="KW-0349">Heme</keyword>
<dbReference type="SUPFAM" id="SSF82093">
    <property type="entry name" value="Heme chaperone CcmE"/>
    <property type="match status" value="1"/>
</dbReference>
<keyword evidence="6 10" id="KW-0735">Signal-anchor</keyword>
<feature type="topological domain" description="Extracellular" evidence="10">
    <location>
        <begin position="29"/>
        <end position="134"/>
    </location>
</feature>
<name>A0ABT1WFM0_9BURK</name>
<accession>A0ABT1WFM0</accession>
<keyword evidence="8 10" id="KW-0408">Iron</keyword>
<dbReference type="InterPro" id="IPR012340">
    <property type="entry name" value="NA-bd_OB-fold"/>
</dbReference>